<proteinExistence type="predicted"/>
<accession>A0A6M3XZP1</accession>
<organism evidence="1">
    <name type="scientific">viral metagenome</name>
    <dbReference type="NCBI Taxonomy" id="1070528"/>
    <lineage>
        <taxon>unclassified sequences</taxon>
        <taxon>metagenomes</taxon>
        <taxon>organismal metagenomes</taxon>
    </lineage>
</organism>
<reference evidence="1" key="1">
    <citation type="submission" date="2020-03" db="EMBL/GenBank/DDBJ databases">
        <title>The deep terrestrial virosphere.</title>
        <authorList>
            <person name="Holmfeldt K."/>
            <person name="Nilsson E."/>
            <person name="Simone D."/>
            <person name="Lopez-Fernandez M."/>
            <person name="Wu X."/>
            <person name="de Brujin I."/>
            <person name="Lundin D."/>
            <person name="Andersson A."/>
            <person name="Bertilsson S."/>
            <person name="Dopson M."/>
        </authorList>
    </citation>
    <scope>NUCLEOTIDE SEQUENCE</scope>
    <source>
        <strain evidence="1">TM448B04546</strain>
    </source>
</reference>
<dbReference type="EMBL" id="MT145090">
    <property type="protein sequence ID" value="QJI03459.1"/>
    <property type="molecule type" value="Genomic_DNA"/>
</dbReference>
<gene>
    <name evidence="1" type="ORF">TM448B04546_0003</name>
</gene>
<dbReference type="AlphaFoldDB" id="A0A6M3XZP1"/>
<evidence type="ECO:0000313" key="1">
    <source>
        <dbReference type="EMBL" id="QJI03459.1"/>
    </source>
</evidence>
<sequence length="96" mass="10702">MKHPPDLGALLRERLGEEAWAELERRERMDMLKVYDISDAIEVESLPLCPLCDQSIDELSMPAYGSHSSQDGFITLCLIHEECGDALKEGADDPGK</sequence>
<protein>
    <submittedName>
        <fullName evidence="1">Uncharacterized protein</fullName>
    </submittedName>
</protein>
<name>A0A6M3XZP1_9ZZZZ</name>